<dbReference type="OrthoDB" id="4473401at2759"/>
<dbReference type="SMART" id="SM00217">
    <property type="entry name" value="WAP"/>
    <property type="match status" value="3"/>
</dbReference>
<dbReference type="Gene3D" id="4.10.75.10">
    <property type="entry name" value="Elafin-like"/>
    <property type="match status" value="3"/>
</dbReference>
<gene>
    <name evidence="3" type="ORF">BV898_13017</name>
</gene>
<feature type="domain" description="WAP" evidence="2">
    <location>
        <begin position="140"/>
        <end position="187"/>
    </location>
</feature>
<protein>
    <recommendedName>
        <fullName evidence="2">WAP domain-containing protein</fullName>
    </recommendedName>
</protein>
<feature type="domain" description="WAP" evidence="2">
    <location>
        <begin position="93"/>
        <end position="139"/>
    </location>
</feature>
<dbReference type="InterPro" id="IPR008197">
    <property type="entry name" value="WAP_dom"/>
</dbReference>
<evidence type="ECO:0000313" key="3">
    <source>
        <dbReference type="EMBL" id="OQV12696.1"/>
    </source>
</evidence>
<evidence type="ECO:0000256" key="1">
    <source>
        <dbReference type="SAM" id="SignalP"/>
    </source>
</evidence>
<accession>A0A1W0WBV2</accession>
<dbReference type="PANTHER" id="PTHR19441:SF95">
    <property type="entry name" value="PERLWAPIN ISOFORM X1"/>
    <property type="match status" value="1"/>
</dbReference>
<dbReference type="GO" id="GO:0019731">
    <property type="term" value="P:antibacterial humoral response"/>
    <property type="evidence" value="ECO:0007669"/>
    <property type="project" value="TreeGrafter"/>
</dbReference>
<feature type="signal peptide" evidence="1">
    <location>
        <begin position="1"/>
        <end position="16"/>
    </location>
</feature>
<dbReference type="PANTHER" id="PTHR19441">
    <property type="entry name" value="WHEY ACDIC PROTEIN WAP"/>
    <property type="match status" value="1"/>
</dbReference>
<organism evidence="3 4">
    <name type="scientific">Hypsibius exemplaris</name>
    <name type="common">Freshwater tardigrade</name>
    <dbReference type="NCBI Taxonomy" id="2072580"/>
    <lineage>
        <taxon>Eukaryota</taxon>
        <taxon>Metazoa</taxon>
        <taxon>Ecdysozoa</taxon>
        <taxon>Tardigrada</taxon>
        <taxon>Eutardigrada</taxon>
        <taxon>Parachela</taxon>
        <taxon>Hypsibioidea</taxon>
        <taxon>Hypsibiidae</taxon>
        <taxon>Hypsibius</taxon>
    </lineage>
</organism>
<dbReference type="InterPro" id="IPR036645">
    <property type="entry name" value="Elafin-like_sf"/>
</dbReference>
<name>A0A1W0WBV2_HYPEX</name>
<feature type="chain" id="PRO_5012845426" description="WAP domain-containing protein" evidence="1">
    <location>
        <begin position="17"/>
        <end position="188"/>
    </location>
</feature>
<feature type="domain" description="WAP" evidence="2">
    <location>
        <begin position="35"/>
        <end position="88"/>
    </location>
</feature>
<keyword evidence="1" id="KW-0732">Signal</keyword>
<dbReference type="Proteomes" id="UP000192578">
    <property type="component" value="Unassembled WGS sequence"/>
</dbReference>
<dbReference type="AlphaFoldDB" id="A0A1W0WBV2"/>
<keyword evidence="4" id="KW-1185">Reference proteome</keyword>
<dbReference type="InterPro" id="IPR050514">
    <property type="entry name" value="WAP_four-disulfide_core"/>
</dbReference>
<evidence type="ECO:0000313" key="4">
    <source>
        <dbReference type="Proteomes" id="UP000192578"/>
    </source>
</evidence>
<comment type="caution">
    <text evidence="3">The sequence shown here is derived from an EMBL/GenBank/DDBJ whole genome shotgun (WGS) entry which is preliminary data.</text>
</comment>
<proteinExistence type="predicted"/>
<dbReference type="PROSITE" id="PS51390">
    <property type="entry name" value="WAP"/>
    <property type="match status" value="3"/>
</dbReference>
<dbReference type="GO" id="GO:0045087">
    <property type="term" value="P:innate immune response"/>
    <property type="evidence" value="ECO:0007669"/>
    <property type="project" value="TreeGrafter"/>
</dbReference>
<sequence>MNAHVVVACLVAAAVAVPFAVTGTSISALPPVLPPSPKFGNCPYSPTWNAAVCLFDKHAPQCKDDSSCPGVQKCCATQSCYLKCENPTCLPPPVQKAWTCPKPSGAGICLEACSGDGQCPGNQKCCKTGCGGHVCQAPYRPNSGFCPLSKAATVGPCLDACSSDATCASNQKCCQTKCGGHSCQDVVP</sequence>
<evidence type="ECO:0000259" key="2">
    <source>
        <dbReference type="PROSITE" id="PS51390"/>
    </source>
</evidence>
<reference evidence="4" key="1">
    <citation type="submission" date="2017-01" db="EMBL/GenBank/DDBJ databases">
        <title>Comparative genomics of anhydrobiosis in the tardigrade Hypsibius dujardini.</title>
        <authorList>
            <person name="Yoshida Y."/>
            <person name="Koutsovoulos G."/>
            <person name="Laetsch D."/>
            <person name="Stevens L."/>
            <person name="Kumar S."/>
            <person name="Horikawa D."/>
            <person name="Ishino K."/>
            <person name="Komine S."/>
            <person name="Tomita M."/>
            <person name="Blaxter M."/>
            <person name="Arakawa K."/>
        </authorList>
    </citation>
    <scope>NUCLEOTIDE SEQUENCE [LARGE SCALE GENOMIC DNA]</scope>
    <source>
        <strain evidence="4">Z151</strain>
    </source>
</reference>
<dbReference type="SUPFAM" id="SSF57256">
    <property type="entry name" value="Elafin-like"/>
    <property type="match status" value="3"/>
</dbReference>
<dbReference type="GO" id="GO:0005615">
    <property type="term" value="C:extracellular space"/>
    <property type="evidence" value="ECO:0007669"/>
    <property type="project" value="TreeGrafter"/>
</dbReference>
<dbReference type="GO" id="GO:0004867">
    <property type="term" value="F:serine-type endopeptidase inhibitor activity"/>
    <property type="evidence" value="ECO:0007669"/>
    <property type="project" value="TreeGrafter"/>
</dbReference>
<dbReference type="EMBL" id="MTYJ01000138">
    <property type="protein sequence ID" value="OQV12696.1"/>
    <property type="molecule type" value="Genomic_DNA"/>
</dbReference>
<dbReference type="Pfam" id="PF00095">
    <property type="entry name" value="WAP"/>
    <property type="match status" value="3"/>
</dbReference>